<name>W1NGW6_AMBTC</name>
<dbReference type="Gramene" id="ERM95052">
    <property type="protein sequence ID" value="ERM95052"/>
    <property type="gene ID" value="AMTR_s00009p00246810"/>
</dbReference>
<accession>W1NGW6</accession>
<evidence type="ECO:0000313" key="3">
    <source>
        <dbReference type="Proteomes" id="UP000017836"/>
    </source>
</evidence>
<evidence type="ECO:0000313" key="2">
    <source>
        <dbReference type="EMBL" id="ERM95052.1"/>
    </source>
</evidence>
<feature type="region of interest" description="Disordered" evidence="1">
    <location>
        <begin position="1"/>
        <end position="25"/>
    </location>
</feature>
<organism evidence="2 3">
    <name type="scientific">Amborella trichopoda</name>
    <dbReference type="NCBI Taxonomy" id="13333"/>
    <lineage>
        <taxon>Eukaryota</taxon>
        <taxon>Viridiplantae</taxon>
        <taxon>Streptophyta</taxon>
        <taxon>Embryophyta</taxon>
        <taxon>Tracheophyta</taxon>
        <taxon>Spermatophyta</taxon>
        <taxon>Magnoliopsida</taxon>
        <taxon>Amborellales</taxon>
        <taxon>Amborellaceae</taxon>
        <taxon>Amborella</taxon>
    </lineage>
</organism>
<sequence length="159" mass="18374">MDSESFIRCPKHTARERPPSLRTTPLQHRHNRLHYNPIMLTFGELHHSTKALRLSTTSLAATPQACETWACVSWLAGRHGTIFIKMPSHLTETLTRIDFPVTHAAKNKTVTVRKRPISGHKFEEKQQRLQTSGETENSKGYALFSWYLGRIYREENCME</sequence>
<gene>
    <name evidence="2" type="ORF">AMTR_s00009p00246810</name>
</gene>
<keyword evidence="3" id="KW-1185">Reference proteome</keyword>
<dbReference type="HOGENOM" id="CLU_1663127_0_0_1"/>
<reference evidence="3" key="1">
    <citation type="journal article" date="2013" name="Science">
        <title>The Amborella genome and the evolution of flowering plants.</title>
        <authorList>
            <consortium name="Amborella Genome Project"/>
        </authorList>
    </citation>
    <scope>NUCLEOTIDE SEQUENCE [LARGE SCALE GENOMIC DNA]</scope>
</reference>
<dbReference type="Proteomes" id="UP000017836">
    <property type="component" value="Unassembled WGS sequence"/>
</dbReference>
<dbReference type="EMBL" id="KI397501">
    <property type="protein sequence ID" value="ERM95052.1"/>
    <property type="molecule type" value="Genomic_DNA"/>
</dbReference>
<proteinExistence type="predicted"/>
<protein>
    <submittedName>
        <fullName evidence="2">Uncharacterized protein</fullName>
    </submittedName>
</protein>
<dbReference type="AlphaFoldDB" id="W1NGW6"/>
<evidence type="ECO:0000256" key="1">
    <source>
        <dbReference type="SAM" id="MobiDB-lite"/>
    </source>
</evidence>